<dbReference type="EMBL" id="WUWG01000003">
    <property type="protein sequence ID" value="MXU66010.1"/>
    <property type="molecule type" value="Genomic_DNA"/>
</dbReference>
<evidence type="ECO:0008006" key="4">
    <source>
        <dbReference type="Google" id="ProtNLM"/>
    </source>
</evidence>
<feature type="chain" id="PRO_5025518075" description="HEAT repeat domain-containing protein" evidence="1">
    <location>
        <begin position="21"/>
        <end position="350"/>
    </location>
</feature>
<comment type="caution">
    <text evidence="2">The sequence shown here is derived from an EMBL/GenBank/DDBJ whole genome shotgun (WGS) entry which is preliminary data.</text>
</comment>
<dbReference type="RefSeq" id="WP_160855012.1">
    <property type="nucleotide sequence ID" value="NZ_WUWG01000003.1"/>
</dbReference>
<dbReference type="Proteomes" id="UP000436016">
    <property type="component" value="Unassembled WGS sequence"/>
</dbReference>
<keyword evidence="3" id="KW-1185">Reference proteome</keyword>
<gene>
    <name evidence="2" type="ORF">GSH16_11160</name>
</gene>
<evidence type="ECO:0000313" key="2">
    <source>
        <dbReference type="EMBL" id="MXU66010.1"/>
    </source>
</evidence>
<dbReference type="AlphaFoldDB" id="A0A6B0TN34"/>
<evidence type="ECO:0000313" key="3">
    <source>
        <dbReference type="Proteomes" id="UP000436016"/>
    </source>
</evidence>
<reference evidence="2 3" key="1">
    <citation type="submission" date="2019-12" db="EMBL/GenBank/DDBJ databases">
        <title>Strain KN286 was isolated from seawater, which was collected from Caroline Seamount in the tropical western Pacific.</title>
        <authorList>
            <person name="Wang Q."/>
        </authorList>
    </citation>
    <scope>NUCLEOTIDE SEQUENCE [LARGE SCALE GENOMIC DNA]</scope>
    <source>
        <strain evidence="2 3">KN286</strain>
    </source>
</reference>
<protein>
    <recommendedName>
        <fullName evidence="4">HEAT repeat domain-containing protein</fullName>
    </recommendedName>
</protein>
<name>A0A6B0TN34_9RHOB</name>
<evidence type="ECO:0000256" key="1">
    <source>
        <dbReference type="SAM" id="SignalP"/>
    </source>
</evidence>
<feature type="signal peptide" evidence="1">
    <location>
        <begin position="1"/>
        <end position="20"/>
    </location>
</feature>
<proteinExistence type="predicted"/>
<sequence>MLFRGLPLAFGLLAAAPALACGFHNYAPPPSLVDRLQTSDRIILARTAPDDPFRYAARTALLGPVEGFESDQLVDSVTRRKLAGDPVAQVLFARDAINGSWQKLAFVDPQMGQLVDTVMDRLDDWHGPAGAPDRFAFFADQLGSTDPAIHKIALRELDQADYGVLRSLVIDIPPAQLMRSLDILQEVNLKPIRLLLLGLVGDGAARDRLEAGTRQSADISGRLLGAYATALIELDGPSAVRLITREIMGDPSLTDASREMLAEALALHSLSGDPDTRAAILSELDAALAWDPTLAPSLVRQFSMRRDWTLAPALDRLTRTGETGALSAADRLAVAAYLSGSSTAPASAGN</sequence>
<keyword evidence="1" id="KW-0732">Signal</keyword>
<accession>A0A6B0TN34</accession>
<organism evidence="2 3">
    <name type="scientific">Oceanomicrobium pacificus</name>
    <dbReference type="NCBI Taxonomy" id="2692916"/>
    <lineage>
        <taxon>Bacteria</taxon>
        <taxon>Pseudomonadati</taxon>
        <taxon>Pseudomonadota</taxon>
        <taxon>Alphaproteobacteria</taxon>
        <taxon>Rhodobacterales</taxon>
        <taxon>Paracoccaceae</taxon>
        <taxon>Oceanomicrobium</taxon>
    </lineage>
</organism>